<dbReference type="RefSeq" id="WP_158463563.1">
    <property type="nucleotide sequence ID" value="NZ_VZAD01000061.1"/>
</dbReference>
<feature type="compositionally biased region" description="Polar residues" evidence="1">
    <location>
        <begin position="471"/>
        <end position="500"/>
    </location>
</feature>
<evidence type="ECO:0000313" key="3">
    <source>
        <dbReference type="EMBL" id="MQP11887.1"/>
    </source>
</evidence>
<reference evidence="3 4" key="1">
    <citation type="submission" date="2019-09" db="EMBL/GenBank/DDBJ databases">
        <title>Distinct polysaccharide growth profiles of human intestinal Prevotella copri isolates.</title>
        <authorList>
            <person name="Fehlner-Peach H."/>
            <person name="Magnabosco C."/>
            <person name="Raghavan V."/>
            <person name="Scher J.U."/>
            <person name="Tett A."/>
            <person name="Cox L.M."/>
            <person name="Gottsegen C."/>
            <person name="Watters A."/>
            <person name="Wiltshire- Gordon J.D."/>
            <person name="Segata N."/>
            <person name="Bonneau R."/>
            <person name="Littman D.R."/>
        </authorList>
    </citation>
    <scope>NUCLEOTIDE SEQUENCE [LARGE SCALE GENOMIC DNA]</scope>
    <source>
        <strain evidence="4">iAQ1173</strain>
    </source>
</reference>
<feature type="region of interest" description="Disordered" evidence="1">
    <location>
        <begin position="405"/>
        <end position="512"/>
    </location>
</feature>
<protein>
    <submittedName>
        <fullName evidence="3">Uncharacterized protein</fullName>
    </submittedName>
</protein>
<feature type="compositionally biased region" description="Basic and acidic residues" evidence="1">
    <location>
        <begin position="501"/>
        <end position="512"/>
    </location>
</feature>
<sequence>MSKIELLIQKAHGGLTDVFVTNKGAWYGKTYDMRNYISHLHLSRLFYVLNYHATGIYFSIVKPLNVGRTGDYMAAWIYIPNSITVASEDLLKLVSLVQEKIVSGVEQYDNLRPLLDSSYPDLLYIDCMPVRQTEALAYRMYGQNTDFVYLGNLLAQGLDQSYYKKYKAVFFLDIPARNEVPPSVLQQMCDLSRNGFEQPAYLFPPQTLPVAGMELFVNQVPFRDKPLKTILGSKVNLLLYRAGYKEVVLSVNISKNRQPLLLQSEIPWEKEISAKMFHVMFKGHLAAQYQLFVNGNLVPGDRSISIREQEARNARVEVMKPGCADYQGYLNLTQPLTHTIVLQELPIRSASHTSKSNSSVFASKKFLLGMIVYTVIVFFAGICLGDLINKNDIQENPEMATPIENEVSPESENIFDSESSELQSEGKRNTDRKASRNQQTEQAEKPKDKAKSQGKETEEPKEKAGADAATSGKSVSQSADKHASQTNGNKGNESANVSIHSSEDSPKNNKEK</sequence>
<feature type="compositionally biased region" description="Acidic residues" evidence="1">
    <location>
        <begin position="407"/>
        <end position="419"/>
    </location>
</feature>
<dbReference type="Proteomes" id="UP000384372">
    <property type="component" value="Unassembled WGS sequence"/>
</dbReference>
<comment type="caution">
    <text evidence="3">The sequence shown here is derived from an EMBL/GenBank/DDBJ whole genome shotgun (WGS) entry which is preliminary data.</text>
</comment>
<keyword evidence="2" id="KW-1133">Transmembrane helix</keyword>
<evidence type="ECO:0000256" key="1">
    <source>
        <dbReference type="SAM" id="MobiDB-lite"/>
    </source>
</evidence>
<feature type="compositionally biased region" description="Basic and acidic residues" evidence="1">
    <location>
        <begin position="442"/>
        <end position="465"/>
    </location>
</feature>
<dbReference type="AlphaFoldDB" id="A0A6A7WBM3"/>
<gene>
    <name evidence="3" type="ORF">F7D20_07955</name>
</gene>
<feature type="compositionally biased region" description="Basic and acidic residues" evidence="1">
    <location>
        <begin position="424"/>
        <end position="434"/>
    </location>
</feature>
<name>A0A6A7WBM3_9BACT</name>
<keyword evidence="4" id="KW-1185">Reference proteome</keyword>
<keyword evidence="2" id="KW-0472">Membrane</keyword>
<keyword evidence="2" id="KW-0812">Transmembrane</keyword>
<dbReference type="EMBL" id="VZAD01000061">
    <property type="protein sequence ID" value="MQP11887.1"/>
    <property type="molecule type" value="Genomic_DNA"/>
</dbReference>
<dbReference type="OrthoDB" id="1523762at2"/>
<accession>A0A6A7WBM3</accession>
<organism evidence="3 4">
    <name type="scientific">Segatella copri</name>
    <dbReference type="NCBI Taxonomy" id="165179"/>
    <lineage>
        <taxon>Bacteria</taxon>
        <taxon>Pseudomonadati</taxon>
        <taxon>Bacteroidota</taxon>
        <taxon>Bacteroidia</taxon>
        <taxon>Bacteroidales</taxon>
        <taxon>Prevotellaceae</taxon>
        <taxon>Segatella</taxon>
    </lineage>
</organism>
<proteinExistence type="predicted"/>
<feature type="transmembrane region" description="Helical" evidence="2">
    <location>
        <begin position="366"/>
        <end position="388"/>
    </location>
</feature>
<evidence type="ECO:0000256" key="2">
    <source>
        <dbReference type="SAM" id="Phobius"/>
    </source>
</evidence>
<evidence type="ECO:0000313" key="4">
    <source>
        <dbReference type="Proteomes" id="UP000384372"/>
    </source>
</evidence>